<evidence type="ECO:0000313" key="2">
    <source>
        <dbReference type="EMBL" id="QIE86767.1"/>
    </source>
</evidence>
<dbReference type="Proteomes" id="UP000501063">
    <property type="component" value="Chromosome"/>
</dbReference>
<dbReference type="KEGG" id="pnt:G5B91_10975"/>
<protein>
    <submittedName>
        <fullName evidence="2">Uncharacterized protein</fullName>
    </submittedName>
</protein>
<dbReference type="EMBL" id="JADTFC010000050">
    <property type="protein sequence ID" value="MBG6289500.1"/>
    <property type="molecule type" value="Genomic_DNA"/>
</dbReference>
<reference evidence="2 3" key="1">
    <citation type="submission" date="2020-02" db="EMBL/GenBank/DDBJ databases">
        <title>Integrative conjugative elements (ICEs) and plasmids drive adaptation of Pseudomonas nitroreducens strain HBP1 to wastewater environment.</title>
        <authorList>
            <person name="Sentchilo V."/>
            <person name="Carraro N."/>
            <person name="Bertelli C."/>
            <person name="van der Meer J.R."/>
        </authorList>
    </citation>
    <scope>NUCLEOTIDE SEQUENCE [LARGE SCALE GENOMIC DNA]</scope>
    <source>
        <strain evidence="2 3">HBP1</strain>
    </source>
</reference>
<keyword evidence="4" id="KW-1185">Reference proteome</keyword>
<accession>A0A6G6IUX8</accession>
<evidence type="ECO:0000313" key="1">
    <source>
        <dbReference type="EMBL" id="MBG6289500.1"/>
    </source>
</evidence>
<dbReference type="RefSeq" id="WP_157837643.1">
    <property type="nucleotide sequence ID" value="NZ_CP049140.1"/>
</dbReference>
<evidence type="ECO:0000313" key="4">
    <source>
        <dbReference type="Proteomes" id="UP000608450"/>
    </source>
</evidence>
<dbReference type="AlphaFoldDB" id="A0A6G6IUX8"/>
<reference evidence="1 4" key="2">
    <citation type="submission" date="2020-11" db="EMBL/GenBank/DDBJ databases">
        <title>Enhanced detection system for hospital associated transmission using whole genome sequencing surveillance.</title>
        <authorList>
            <person name="Harrison L.H."/>
            <person name="Van Tyne D."/>
            <person name="Marsh J.W."/>
            <person name="Griffith M.P."/>
            <person name="Snyder D.J."/>
            <person name="Cooper V.S."/>
            <person name="Mustapha M."/>
        </authorList>
    </citation>
    <scope>NUCLEOTIDE SEQUENCE [LARGE SCALE GENOMIC DNA]</scope>
    <source>
        <strain evidence="1 4">PSA00705</strain>
    </source>
</reference>
<name>A0A6G6IUX8_PSENT</name>
<dbReference type="EMBL" id="CP049140">
    <property type="protein sequence ID" value="QIE86767.1"/>
    <property type="molecule type" value="Genomic_DNA"/>
</dbReference>
<sequence length="54" mass="6457">MNFWIWFLAVYFWFMENRFFGWNAHPQSEAELICDGIVILLVALAFLKRGKCRG</sequence>
<evidence type="ECO:0000313" key="3">
    <source>
        <dbReference type="Proteomes" id="UP000501063"/>
    </source>
</evidence>
<organism evidence="2 3">
    <name type="scientific">Pseudomonas nitroreducens</name>
    <dbReference type="NCBI Taxonomy" id="46680"/>
    <lineage>
        <taxon>Bacteria</taxon>
        <taxon>Pseudomonadati</taxon>
        <taxon>Pseudomonadota</taxon>
        <taxon>Gammaproteobacteria</taxon>
        <taxon>Pseudomonadales</taxon>
        <taxon>Pseudomonadaceae</taxon>
        <taxon>Pseudomonas</taxon>
    </lineage>
</organism>
<gene>
    <name evidence="2" type="ORF">G5B91_10975</name>
    <name evidence="1" type="ORF">I5I61_18760</name>
</gene>
<proteinExistence type="predicted"/>
<dbReference type="Proteomes" id="UP000608450">
    <property type="component" value="Unassembled WGS sequence"/>
</dbReference>